<evidence type="ECO:0000256" key="7">
    <source>
        <dbReference type="ARBA" id="ARBA00022989"/>
    </source>
</evidence>
<dbReference type="OrthoDB" id="9049620at2759"/>
<evidence type="ECO:0000256" key="1">
    <source>
        <dbReference type="ARBA" id="ARBA00004141"/>
    </source>
</evidence>
<dbReference type="GO" id="GO:0016020">
    <property type="term" value="C:membrane"/>
    <property type="evidence" value="ECO:0007669"/>
    <property type="project" value="UniProtKB-SubCell"/>
</dbReference>
<dbReference type="InterPro" id="IPR013083">
    <property type="entry name" value="Znf_RING/FYVE/PHD"/>
</dbReference>
<organism evidence="12 13">
    <name type="scientific">Paragonimus westermani</name>
    <dbReference type="NCBI Taxonomy" id="34504"/>
    <lineage>
        <taxon>Eukaryota</taxon>
        <taxon>Metazoa</taxon>
        <taxon>Spiralia</taxon>
        <taxon>Lophotrochozoa</taxon>
        <taxon>Platyhelminthes</taxon>
        <taxon>Trematoda</taxon>
        <taxon>Digenea</taxon>
        <taxon>Plagiorchiida</taxon>
        <taxon>Troglotremata</taxon>
        <taxon>Troglotrematidae</taxon>
        <taxon>Paragonimus</taxon>
    </lineage>
</organism>
<dbReference type="PROSITE" id="PS00518">
    <property type="entry name" value="ZF_RING_1"/>
    <property type="match status" value="1"/>
</dbReference>
<dbReference type="InterPro" id="IPR044235">
    <property type="entry name" value="RNFT1/2"/>
</dbReference>
<keyword evidence="7 10" id="KW-1133">Transmembrane helix</keyword>
<keyword evidence="5" id="KW-0833">Ubl conjugation pathway</keyword>
<comment type="subcellular location">
    <subcellularLocation>
        <location evidence="1">Membrane</location>
        <topology evidence="1">Multi-pass membrane protein</topology>
    </subcellularLocation>
</comment>
<feature type="transmembrane region" description="Helical" evidence="10">
    <location>
        <begin position="123"/>
        <end position="145"/>
    </location>
</feature>
<feature type="domain" description="RING-type" evidence="11">
    <location>
        <begin position="249"/>
        <end position="286"/>
    </location>
</feature>
<dbReference type="InterPro" id="IPR017907">
    <property type="entry name" value="Znf_RING_CS"/>
</dbReference>
<keyword evidence="6" id="KW-0862">Zinc</keyword>
<comment type="caution">
    <text evidence="12">The sequence shown here is derived from an EMBL/GenBank/DDBJ whole genome shotgun (WGS) entry which is preliminary data.</text>
</comment>
<keyword evidence="4 9" id="KW-0863">Zinc-finger</keyword>
<accession>A0A8T0CZG7</accession>
<evidence type="ECO:0000313" key="12">
    <source>
        <dbReference type="EMBL" id="KAF8561043.1"/>
    </source>
</evidence>
<feature type="transmembrane region" description="Helical" evidence="10">
    <location>
        <begin position="200"/>
        <end position="222"/>
    </location>
</feature>
<proteinExistence type="predicted"/>
<keyword evidence="3" id="KW-0479">Metal-binding</keyword>
<dbReference type="GO" id="GO:0061630">
    <property type="term" value="F:ubiquitin protein ligase activity"/>
    <property type="evidence" value="ECO:0007669"/>
    <property type="project" value="InterPro"/>
</dbReference>
<keyword evidence="2 10" id="KW-0812">Transmembrane</keyword>
<keyword evidence="8 10" id="KW-0472">Membrane</keyword>
<feature type="transmembrane region" description="Helical" evidence="10">
    <location>
        <begin position="157"/>
        <end position="180"/>
    </location>
</feature>
<dbReference type="PANTHER" id="PTHR15860">
    <property type="entry name" value="UNCHARACTERIZED RING FINGER-CONTAINING PROTEIN"/>
    <property type="match status" value="1"/>
</dbReference>
<evidence type="ECO:0000256" key="5">
    <source>
        <dbReference type="ARBA" id="ARBA00022786"/>
    </source>
</evidence>
<sequence>MTVHAQAPVITLDSHPHVCNEHGAKHLGMKLLNGLFVFLLLIKLYFEHHIGILLLLWLYATTVYVNGCITEDVICRLSGRAPWYCLCASIFSLLYASLIHYSWRSQRVYSILLFIPPTTPLSNWNNVFGAVVLLDCTVKAIASLLKSLLIVMPSAFLSSYNLGSALAAVEMCSLLLRNVYPSLPWVLFILRVGSPQKGSLFNNIVLTSLYCILKLACLLYHARTLKTTCRMLSGPPFKTQSLTNSEQSCTLCFKKYTHAGVLQCNHMLCVQCAGSWCSLFNFCPVCGVRYPTQTQWRDGSMDLFIQFY</sequence>
<dbReference type="GO" id="GO:0008270">
    <property type="term" value="F:zinc ion binding"/>
    <property type="evidence" value="ECO:0007669"/>
    <property type="project" value="UniProtKB-KW"/>
</dbReference>
<evidence type="ECO:0000256" key="9">
    <source>
        <dbReference type="PROSITE-ProRule" id="PRU00175"/>
    </source>
</evidence>
<keyword evidence="13" id="KW-1185">Reference proteome</keyword>
<evidence type="ECO:0000256" key="4">
    <source>
        <dbReference type="ARBA" id="ARBA00022771"/>
    </source>
</evidence>
<dbReference type="PANTHER" id="PTHR15860:SF0">
    <property type="entry name" value="LP20373P"/>
    <property type="match status" value="1"/>
</dbReference>
<evidence type="ECO:0000256" key="6">
    <source>
        <dbReference type="ARBA" id="ARBA00022833"/>
    </source>
</evidence>
<reference evidence="12 13" key="1">
    <citation type="submission" date="2019-07" db="EMBL/GenBank/DDBJ databases">
        <title>Annotation for the trematode Paragonimus westermani.</title>
        <authorList>
            <person name="Choi Y.-J."/>
        </authorList>
    </citation>
    <scope>NUCLEOTIDE SEQUENCE [LARGE SCALE GENOMIC DNA]</scope>
    <source>
        <strain evidence="12">180907_Pwestermani</strain>
    </source>
</reference>
<feature type="transmembrane region" description="Helical" evidence="10">
    <location>
        <begin position="81"/>
        <end position="103"/>
    </location>
</feature>
<name>A0A8T0CZG7_9TREM</name>
<dbReference type="Gene3D" id="3.30.40.10">
    <property type="entry name" value="Zinc/RING finger domain, C3HC4 (zinc finger)"/>
    <property type="match status" value="1"/>
</dbReference>
<dbReference type="EMBL" id="JTDF01022034">
    <property type="protein sequence ID" value="KAF8561043.1"/>
    <property type="molecule type" value="Genomic_DNA"/>
</dbReference>
<dbReference type="Proteomes" id="UP000699462">
    <property type="component" value="Unassembled WGS sequence"/>
</dbReference>
<evidence type="ECO:0000313" key="13">
    <source>
        <dbReference type="Proteomes" id="UP000699462"/>
    </source>
</evidence>
<dbReference type="SUPFAM" id="SSF57850">
    <property type="entry name" value="RING/U-box"/>
    <property type="match status" value="1"/>
</dbReference>
<evidence type="ECO:0000256" key="2">
    <source>
        <dbReference type="ARBA" id="ARBA00022692"/>
    </source>
</evidence>
<dbReference type="PROSITE" id="PS50089">
    <property type="entry name" value="ZF_RING_2"/>
    <property type="match status" value="1"/>
</dbReference>
<dbReference type="GO" id="GO:1904294">
    <property type="term" value="P:positive regulation of ERAD pathway"/>
    <property type="evidence" value="ECO:0007669"/>
    <property type="project" value="InterPro"/>
</dbReference>
<evidence type="ECO:0000256" key="10">
    <source>
        <dbReference type="SAM" id="Phobius"/>
    </source>
</evidence>
<protein>
    <recommendedName>
        <fullName evidence="11">RING-type domain-containing protein</fullName>
    </recommendedName>
</protein>
<gene>
    <name evidence="12" type="ORF">P879_05117</name>
</gene>
<evidence type="ECO:0000256" key="8">
    <source>
        <dbReference type="ARBA" id="ARBA00023136"/>
    </source>
</evidence>
<dbReference type="InterPro" id="IPR001841">
    <property type="entry name" value="Znf_RING"/>
</dbReference>
<evidence type="ECO:0000256" key="3">
    <source>
        <dbReference type="ARBA" id="ARBA00022723"/>
    </source>
</evidence>
<evidence type="ECO:0000259" key="11">
    <source>
        <dbReference type="PROSITE" id="PS50089"/>
    </source>
</evidence>
<dbReference type="AlphaFoldDB" id="A0A8T0CZG7"/>